<dbReference type="EMBL" id="CP012418">
    <property type="protein sequence ID" value="AOE49404.1"/>
    <property type="molecule type" value="Genomic_DNA"/>
</dbReference>
<gene>
    <name evidence="4" type="ORF">KS2013_680</name>
</gene>
<dbReference type="Proteomes" id="UP000094147">
    <property type="component" value="Chromosome"/>
</dbReference>
<dbReference type="Gene3D" id="1.10.357.10">
    <property type="entry name" value="Tetracycline Repressor, domain 2"/>
    <property type="match status" value="1"/>
</dbReference>
<evidence type="ECO:0000313" key="5">
    <source>
        <dbReference type="Proteomes" id="UP000094147"/>
    </source>
</evidence>
<sequence length="223" mass="25382">MFQTTVLVCFDPTIMSINDSTQTKILDAAEFLFAERGFAETSLRTITSRAKVNLASVNYHFGSKKSLIQAVFDRFLQDFTTNLSTRLTEMERQPASDLDAEGLLGALIDPLLALNRSRKNAVSIFMRLLGRAYAETQGHLRRYVTERYGHVLVRFTHLFQKAYPSLSNDQIFWRLHYMLGSLIFTLAGSDALRQISEVDFNRRLEVKDVIEEMVPFLAAGMKA</sequence>
<dbReference type="PANTHER" id="PTHR30055:SF235">
    <property type="entry name" value="TRANSCRIPTIONAL REGULATORY PROTEIN"/>
    <property type="match status" value="1"/>
</dbReference>
<evidence type="ECO:0000313" key="4">
    <source>
        <dbReference type="EMBL" id="AOE49404.1"/>
    </source>
</evidence>
<evidence type="ECO:0000256" key="2">
    <source>
        <dbReference type="PROSITE-ProRule" id="PRU00335"/>
    </source>
</evidence>
<dbReference type="InterPro" id="IPR036271">
    <property type="entry name" value="Tet_transcr_reg_TetR-rel_C_sf"/>
</dbReference>
<dbReference type="InterPro" id="IPR050109">
    <property type="entry name" value="HTH-type_TetR-like_transc_reg"/>
</dbReference>
<dbReference type="PRINTS" id="PR00455">
    <property type="entry name" value="HTHTETR"/>
</dbReference>
<dbReference type="Pfam" id="PF00440">
    <property type="entry name" value="TetR_N"/>
    <property type="match status" value="1"/>
</dbReference>
<dbReference type="InterPro" id="IPR023772">
    <property type="entry name" value="DNA-bd_HTH_TetR-type_CS"/>
</dbReference>
<keyword evidence="1 2" id="KW-0238">DNA-binding</keyword>
<proteinExistence type="predicted"/>
<reference evidence="5" key="1">
    <citation type="submission" date="2015-08" db="EMBL/GenBank/DDBJ databases">
        <authorList>
            <person name="Kim K.M."/>
        </authorList>
    </citation>
    <scope>NUCLEOTIDE SEQUENCE [LARGE SCALE GENOMIC DNA]</scope>
    <source>
        <strain evidence="5">KCTC 23892</strain>
    </source>
</reference>
<dbReference type="PROSITE" id="PS50977">
    <property type="entry name" value="HTH_TETR_2"/>
    <property type="match status" value="1"/>
</dbReference>
<dbReference type="PANTHER" id="PTHR30055">
    <property type="entry name" value="HTH-TYPE TRANSCRIPTIONAL REGULATOR RUTR"/>
    <property type="match status" value="1"/>
</dbReference>
<dbReference type="PROSITE" id="PS01081">
    <property type="entry name" value="HTH_TETR_1"/>
    <property type="match status" value="1"/>
</dbReference>
<dbReference type="InterPro" id="IPR009057">
    <property type="entry name" value="Homeodomain-like_sf"/>
</dbReference>
<dbReference type="GO" id="GO:0000976">
    <property type="term" value="F:transcription cis-regulatory region binding"/>
    <property type="evidence" value="ECO:0007669"/>
    <property type="project" value="TreeGrafter"/>
</dbReference>
<evidence type="ECO:0000256" key="1">
    <source>
        <dbReference type="ARBA" id="ARBA00023125"/>
    </source>
</evidence>
<dbReference type="STRING" id="1144748.KS2013_680"/>
<dbReference type="SUPFAM" id="SSF46689">
    <property type="entry name" value="Homeodomain-like"/>
    <property type="match status" value="1"/>
</dbReference>
<feature type="DNA-binding region" description="H-T-H motif" evidence="2">
    <location>
        <begin position="42"/>
        <end position="61"/>
    </location>
</feature>
<dbReference type="Pfam" id="PF17939">
    <property type="entry name" value="TetR_C_30"/>
    <property type="match status" value="1"/>
</dbReference>
<dbReference type="SUPFAM" id="SSF48498">
    <property type="entry name" value="Tetracyclin repressor-like, C-terminal domain"/>
    <property type="match status" value="1"/>
</dbReference>
<organism evidence="4 5">
    <name type="scientific">Kangiella sediminilitoris</name>
    <dbReference type="NCBI Taxonomy" id="1144748"/>
    <lineage>
        <taxon>Bacteria</taxon>
        <taxon>Pseudomonadati</taxon>
        <taxon>Pseudomonadota</taxon>
        <taxon>Gammaproteobacteria</taxon>
        <taxon>Kangiellales</taxon>
        <taxon>Kangiellaceae</taxon>
        <taxon>Kangiella</taxon>
    </lineage>
</organism>
<protein>
    <submittedName>
        <fullName evidence="4">Transcriptional regulator, TetR family</fullName>
    </submittedName>
</protein>
<feature type="domain" description="HTH tetR-type" evidence="3">
    <location>
        <begin position="19"/>
        <end position="79"/>
    </location>
</feature>
<dbReference type="GO" id="GO:0003700">
    <property type="term" value="F:DNA-binding transcription factor activity"/>
    <property type="evidence" value="ECO:0007669"/>
    <property type="project" value="TreeGrafter"/>
</dbReference>
<dbReference type="KEGG" id="ksd:KS2013_680"/>
<keyword evidence="5" id="KW-1185">Reference proteome</keyword>
<dbReference type="InterPro" id="IPR041586">
    <property type="entry name" value="PsrA_TetR_C"/>
</dbReference>
<evidence type="ECO:0000259" key="3">
    <source>
        <dbReference type="PROSITE" id="PS50977"/>
    </source>
</evidence>
<dbReference type="InterPro" id="IPR001647">
    <property type="entry name" value="HTH_TetR"/>
</dbReference>
<dbReference type="AlphaFoldDB" id="A0A1B3B9C3"/>
<name>A0A1B3B9C3_9GAMM</name>
<accession>A0A1B3B9C3</accession>